<dbReference type="Proteomes" id="UP000000759">
    <property type="component" value="Chromosome 25"/>
</dbReference>
<reference evidence="1 2" key="1">
    <citation type="journal article" date="2008" name="Nature">
        <title>The Phaeodactylum genome reveals the evolutionary history of diatom genomes.</title>
        <authorList>
            <person name="Bowler C."/>
            <person name="Allen A.E."/>
            <person name="Badger J.H."/>
            <person name="Grimwood J."/>
            <person name="Jabbari K."/>
            <person name="Kuo A."/>
            <person name="Maheswari U."/>
            <person name="Martens C."/>
            <person name="Maumus F."/>
            <person name="Otillar R.P."/>
            <person name="Rayko E."/>
            <person name="Salamov A."/>
            <person name="Vandepoele K."/>
            <person name="Beszteri B."/>
            <person name="Gruber A."/>
            <person name="Heijde M."/>
            <person name="Katinka M."/>
            <person name="Mock T."/>
            <person name="Valentin K."/>
            <person name="Verret F."/>
            <person name="Berges J.A."/>
            <person name="Brownlee C."/>
            <person name="Cadoret J.P."/>
            <person name="Chiovitti A."/>
            <person name="Choi C.J."/>
            <person name="Coesel S."/>
            <person name="De Martino A."/>
            <person name="Detter J.C."/>
            <person name="Durkin C."/>
            <person name="Falciatore A."/>
            <person name="Fournet J."/>
            <person name="Haruta M."/>
            <person name="Huysman M.J."/>
            <person name="Jenkins B.D."/>
            <person name="Jiroutova K."/>
            <person name="Jorgensen R.E."/>
            <person name="Joubert Y."/>
            <person name="Kaplan A."/>
            <person name="Kroger N."/>
            <person name="Kroth P.G."/>
            <person name="La Roche J."/>
            <person name="Lindquist E."/>
            <person name="Lommer M."/>
            <person name="Martin-Jezequel V."/>
            <person name="Lopez P.J."/>
            <person name="Lucas S."/>
            <person name="Mangogna M."/>
            <person name="McGinnis K."/>
            <person name="Medlin L.K."/>
            <person name="Montsant A."/>
            <person name="Oudot-Le Secq M.P."/>
            <person name="Napoli C."/>
            <person name="Obornik M."/>
            <person name="Parker M.S."/>
            <person name="Petit J.L."/>
            <person name="Porcel B.M."/>
            <person name="Poulsen N."/>
            <person name="Robison M."/>
            <person name="Rychlewski L."/>
            <person name="Rynearson T.A."/>
            <person name="Schmutz J."/>
            <person name="Shapiro H."/>
            <person name="Siaut M."/>
            <person name="Stanley M."/>
            <person name="Sussman M.R."/>
            <person name="Taylor A.R."/>
            <person name="Vardi A."/>
            <person name="von Dassow P."/>
            <person name="Vyverman W."/>
            <person name="Willis A."/>
            <person name="Wyrwicz L.S."/>
            <person name="Rokhsar D.S."/>
            <person name="Weissenbach J."/>
            <person name="Armbrust E.V."/>
            <person name="Green B.R."/>
            <person name="Van de Peer Y."/>
            <person name="Grigoriev I.V."/>
        </authorList>
    </citation>
    <scope>NUCLEOTIDE SEQUENCE [LARGE SCALE GENOMIC DNA]</scope>
    <source>
        <strain evidence="1 2">CCAP 1055/1</strain>
    </source>
</reference>
<dbReference type="PaxDb" id="2850-Phatr49892"/>
<proteinExistence type="predicted"/>
<evidence type="ECO:0000313" key="1">
    <source>
        <dbReference type="EMBL" id="EEC43731.1"/>
    </source>
</evidence>
<dbReference type="PANTHER" id="PTHR34133:SF8">
    <property type="entry name" value="OS07G0633000 PROTEIN"/>
    <property type="match status" value="1"/>
</dbReference>
<dbReference type="PANTHER" id="PTHR34133">
    <property type="entry name" value="OS07G0633000 PROTEIN"/>
    <property type="match status" value="1"/>
</dbReference>
<dbReference type="eggNOG" id="ENOG502SDJ9">
    <property type="taxonomic scope" value="Eukaryota"/>
</dbReference>
<dbReference type="InParanoid" id="B7GC78"/>
<dbReference type="HOGENOM" id="CLU_1040071_0_0_1"/>
<keyword evidence="2" id="KW-1185">Reference proteome</keyword>
<dbReference type="InterPro" id="IPR018971">
    <property type="entry name" value="DUF1997"/>
</dbReference>
<dbReference type="EMBL" id="CM000627">
    <property type="protein sequence ID" value="EEC43731.1"/>
    <property type="molecule type" value="Genomic_DNA"/>
</dbReference>
<dbReference type="GeneID" id="7198518"/>
<protein>
    <submittedName>
        <fullName evidence="1">Uncharacterized protein</fullName>
    </submittedName>
</protein>
<name>B7GC78_PHATC</name>
<dbReference type="AlphaFoldDB" id="B7GC78"/>
<evidence type="ECO:0000313" key="2">
    <source>
        <dbReference type="Proteomes" id="UP000000759"/>
    </source>
</evidence>
<reference evidence="2" key="2">
    <citation type="submission" date="2008-08" db="EMBL/GenBank/DDBJ databases">
        <authorList>
            <consortium name="Diatom Consortium"/>
            <person name="Grigoriev I."/>
            <person name="Grimwood J."/>
            <person name="Kuo A."/>
            <person name="Otillar R.P."/>
            <person name="Salamov A."/>
            <person name="Detter J.C."/>
            <person name="Lindquist E."/>
            <person name="Shapiro H."/>
            <person name="Lucas S."/>
            <person name="Glavina del Rio T."/>
            <person name="Pitluck S."/>
            <person name="Rokhsar D."/>
            <person name="Bowler C."/>
        </authorList>
    </citation>
    <scope>GENOME REANNOTATION</scope>
    <source>
        <strain evidence="2">CCAP 1055/1</strain>
    </source>
</reference>
<sequence length="267" mass="28999">MFTVNEKRSLSGRMLHAILGLSLCISYAIAFLDTGGNSFSRSKVVIESSRRPKATSASTNTRRQELLSRNGPHFRLDRFRGKVEFGATAKLVTELGSGANNESISTWLRDERGLAQSIWDPSLIKDLGNSIYRLQVMKLQFVTLQLAPWVDVEMSTIQGIDDSPVFVLQSVGFDPNIEVLPGMRVSADALGILIEVSGELRASPDGRGVAGGVAFQTSGELPPPMRVLPEAALKAASDAINQTIVRFAVQSFQKGATANFKAFLRSK</sequence>
<dbReference type="KEGG" id="pti:PHATRDRAFT_49892"/>
<dbReference type="RefSeq" id="XP_002184672.1">
    <property type="nucleotide sequence ID" value="XM_002184636.1"/>
</dbReference>
<dbReference type="OMA" id="IAMSIWD"/>
<dbReference type="Pfam" id="PF09366">
    <property type="entry name" value="DUF1997"/>
    <property type="match status" value="1"/>
</dbReference>
<dbReference type="OrthoDB" id="496281at2759"/>
<accession>B7GC78</accession>
<organism evidence="1 2">
    <name type="scientific">Phaeodactylum tricornutum (strain CCAP 1055/1)</name>
    <dbReference type="NCBI Taxonomy" id="556484"/>
    <lineage>
        <taxon>Eukaryota</taxon>
        <taxon>Sar</taxon>
        <taxon>Stramenopiles</taxon>
        <taxon>Ochrophyta</taxon>
        <taxon>Bacillariophyta</taxon>
        <taxon>Bacillariophyceae</taxon>
        <taxon>Bacillariophycidae</taxon>
        <taxon>Naviculales</taxon>
        <taxon>Phaeodactylaceae</taxon>
        <taxon>Phaeodactylum</taxon>
    </lineage>
</organism>
<gene>
    <name evidence="1" type="ORF">PHATRDRAFT_49892</name>
</gene>